<gene>
    <name evidence="2" type="ORF">K437DRAFT_262316</name>
</gene>
<feature type="region of interest" description="Disordered" evidence="1">
    <location>
        <begin position="286"/>
        <end position="314"/>
    </location>
</feature>
<protein>
    <submittedName>
        <fullName evidence="2">Uncharacterized protein</fullName>
    </submittedName>
</protein>
<feature type="compositionally biased region" description="Low complexity" evidence="1">
    <location>
        <begin position="286"/>
        <end position="308"/>
    </location>
</feature>
<dbReference type="RefSeq" id="XP_013244064.1">
    <property type="nucleotide sequence ID" value="XM_013388610.1"/>
</dbReference>
<feature type="region of interest" description="Disordered" evidence="1">
    <location>
        <begin position="72"/>
        <end position="107"/>
    </location>
</feature>
<dbReference type="HOGENOM" id="CLU_829449_0_0_1"/>
<name>A0A066W3B4_TILAU</name>
<dbReference type="EMBL" id="JMSN01000026">
    <property type="protein sequence ID" value="KDN48216.1"/>
    <property type="molecule type" value="Genomic_DNA"/>
</dbReference>
<feature type="compositionally biased region" description="Polar residues" evidence="1">
    <location>
        <begin position="7"/>
        <end position="23"/>
    </location>
</feature>
<dbReference type="Proteomes" id="UP000027361">
    <property type="component" value="Unassembled WGS sequence"/>
</dbReference>
<comment type="caution">
    <text evidence="2">The sequence shown here is derived from an EMBL/GenBank/DDBJ whole genome shotgun (WGS) entry which is preliminary data.</text>
</comment>
<evidence type="ECO:0000313" key="3">
    <source>
        <dbReference type="Proteomes" id="UP000027361"/>
    </source>
</evidence>
<feature type="region of interest" description="Disordered" evidence="1">
    <location>
        <begin position="1"/>
        <end position="23"/>
    </location>
</feature>
<dbReference type="InParanoid" id="A0A066W3B4"/>
<feature type="compositionally biased region" description="Basic and acidic residues" evidence="1">
    <location>
        <begin position="184"/>
        <end position="198"/>
    </location>
</feature>
<proteinExistence type="predicted"/>
<dbReference type="GeneID" id="25265624"/>
<dbReference type="AlphaFoldDB" id="A0A066W3B4"/>
<accession>A0A066W3B4</accession>
<feature type="region of interest" description="Disordered" evidence="1">
    <location>
        <begin position="183"/>
        <end position="257"/>
    </location>
</feature>
<evidence type="ECO:0000313" key="2">
    <source>
        <dbReference type="EMBL" id="KDN48216.1"/>
    </source>
</evidence>
<organism evidence="2 3">
    <name type="scientific">Tilletiaria anomala (strain ATCC 24038 / CBS 436.72 / UBC 951)</name>
    <dbReference type="NCBI Taxonomy" id="1037660"/>
    <lineage>
        <taxon>Eukaryota</taxon>
        <taxon>Fungi</taxon>
        <taxon>Dikarya</taxon>
        <taxon>Basidiomycota</taxon>
        <taxon>Ustilaginomycotina</taxon>
        <taxon>Exobasidiomycetes</taxon>
        <taxon>Georgefischeriales</taxon>
        <taxon>Tilletiariaceae</taxon>
        <taxon>Tilletiaria</taxon>
    </lineage>
</organism>
<evidence type="ECO:0000256" key="1">
    <source>
        <dbReference type="SAM" id="MobiDB-lite"/>
    </source>
</evidence>
<feature type="compositionally biased region" description="Low complexity" evidence="1">
    <location>
        <begin position="222"/>
        <end position="238"/>
    </location>
</feature>
<sequence>MTMGPMTCSNGSSGGSISWQPPSHQRSYLTFSELFLRTERERRKNELRMRIEVNAKRWSTLHAAQAQAQVKAAAEAKSAAPTEGRPEIVQGHVFPPTSNEHPARRHGENDAIDVCCWPRSSSSSSMMTTGALDQMPAAPKPMTISRDNDRLAMQSIGVIDAACAGRWACEEPASWLDSITDEGQVDKREEEHHRKSNDSDDQELDAVVNGQLYFRTRKRFPSRTPTSASACTSASAPTRPQPHVLQSQQSCHAHHGSPYLAPSGSPLNASSCSFSRYNSYSTVESCASSSSKSSRRSSGSKASSTATSLPDSDSFVCVSPVERAKEIHDSALAFQ</sequence>
<keyword evidence="3" id="KW-1185">Reference proteome</keyword>
<reference evidence="2 3" key="1">
    <citation type="submission" date="2014-05" db="EMBL/GenBank/DDBJ databases">
        <title>Draft genome sequence of a rare smut relative, Tilletiaria anomala UBC 951.</title>
        <authorList>
            <consortium name="DOE Joint Genome Institute"/>
            <person name="Toome M."/>
            <person name="Kuo A."/>
            <person name="Henrissat B."/>
            <person name="Lipzen A."/>
            <person name="Tritt A."/>
            <person name="Yoshinaga Y."/>
            <person name="Zane M."/>
            <person name="Barry K."/>
            <person name="Grigoriev I.V."/>
            <person name="Spatafora J.W."/>
            <person name="Aimea M.C."/>
        </authorList>
    </citation>
    <scope>NUCLEOTIDE SEQUENCE [LARGE SCALE GENOMIC DNA]</scope>
    <source>
        <strain evidence="2 3">UBC 951</strain>
    </source>
</reference>